<keyword evidence="2" id="KW-1185">Reference proteome</keyword>
<dbReference type="Proteomes" id="UP001445076">
    <property type="component" value="Unassembled WGS sequence"/>
</dbReference>
<reference evidence="1 2" key="1">
    <citation type="journal article" date="2024" name="BMC Genomics">
        <title>Genome assembly of redclaw crayfish (Cherax quadricarinatus) provides insights into its immune adaptation and hypoxia tolerance.</title>
        <authorList>
            <person name="Liu Z."/>
            <person name="Zheng J."/>
            <person name="Li H."/>
            <person name="Fang K."/>
            <person name="Wang S."/>
            <person name="He J."/>
            <person name="Zhou D."/>
            <person name="Weng S."/>
            <person name="Chi M."/>
            <person name="Gu Z."/>
            <person name="He J."/>
            <person name="Li F."/>
            <person name="Wang M."/>
        </authorList>
    </citation>
    <scope>NUCLEOTIDE SEQUENCE [LARGE SCALE GENOMIC DNA]</scope>
    <source>
        <strain evidence="1">ZL_2023a</strain>
    </source>
</reference>
<organism evidence="1 2">
    <name type="scientific">Cherax quadricarinatus</name>
    <name type="common">Australian red claw crayfish</name>
    <dbReference type="NCBI Taxonomy" id="27406"/>
    <lineage>
        <taxon>Eukaryota</taxon>
        <taxon>Metazoa</taxon>
        <taxon>Ecdysozoa</taxon>
        <taxon>Arthropoda</taxon>
        <taxon>Crustacea</taxon>
        <taxon>Multicrustacea</taxon>
        <taxon>Malacostraca</taxon>
        <taxon>Eumalacostraca</taxon>
        <taxon>Eucarida</taxon>
        <taxon>Decapoda</taxon>
        <taxon>Pleocyemata</taxon>
        <taxon>Astacidea</taxon>
        <taxon>Parastacoidea</taxon>
        <taxon>Parastacidae</taxon>
        <taxon>Cherax</taxon>
    </lineage>
</organism>
<comment type="caution">
    <text evidence="1">The sequence shown here is derived from an EMBL/GenBank/DDBJ whole genome shotgun (WGS) entry which is preliminary data.</text>
</comment>
<proteinExistence type="predicted"/>
<sequence>MSLSCLEEDSVVYISYRIQIFIIVFLERISYISQLTCHIEKKLQRFLSALDYCEVQDRPKYPSWTNINFRMDPKTHPGPTLTSGWTQKPILDQYQLQDRPKDPSWTNINFRMDPSICEI</sequence>
<dbReference type="AlphaFoldDB" id="A0AAW0WS35"/>
<evidence type="ECO:0000313" key="2">
    <source>
        <dbReference type="Proteomes" id="UP001445076"/>
    </source>
</evidence>
<accession>A0AAW0WS35</accession>
<dbReference type="EMBL" id="JARKIK010000049">
    <property type="protein sequence ID" value="KAK8735043.1"/>
    <property type="molecule type" value="Genomic_DNA"/>
</dbReference>
<name>A0AAW0WS35_CHEQU</name>
<gene>
    <name evidence="1" type="ORF">OTU49_005796</name>
</gene>
<evidence type="ECO:0000313" key="1">
    <source>
        <dbReference type="EMBL" id="KAK8735043.1"/>
    </source>
</evidence>
<protein>
    <submittedName>
        <fullName evidence="1">Uncharacterized protein</fullName>
    </submittedName>
</protein>